<dbReference type="AlphaFoldDB" id="A0A4V6YSV2"/>
<gene>
    <name evidence="1" type="ORF">L596_002627</name>
</gene>
<evidence type="ECO:0000313" key="1">
    <source>
        <dbReference type="EMBL" id="TMS35173.1"/>
    </source>
</evidence>
<comment type="caution">
    <text evidence="1">The sequence shown here is derived from an EMBL/GenBank/DDBJ whole genome shotgun (WGS) entry which is preliminary data.</text>
</comment>
<keyword evidence="2" id="KW-1185">Reference proteome</keyword>
<dbReference type="Proteomes" id="UP000298663">
    <property type="component" value="Chromosome X"/>
</dbReference>
<reference evidence="1 2" key="2">
    <citation type="journal article" date="2019" name="G3 (Bethesda)">
        <title>Hybrid Assembly of the Genome of the Entomopathogenic Nematode Steinernema carpocapsae Identifies the X-Chromosome.</title>
        <authorList>
            <person name="Serra L."/>
            <person name="Macchietto M."/>
            <person name="Macias-Munoz A."/>
            <person name="McGill C.J."/>
            <person name="Rodriguez I.M."/>
            <person name="Rodriguez B."/>
            <person name="Murad R."/>
            <person name="Mortazavi A."/>
        </authorList>
    </citation>
    <scope>NUCLEOTIDE SEQUENCE [LARGE SCALE GENOMIC DNA]</scope>
    <source>
        <strain evidence="1 2">ALL</strain>
    </source>
</reference>
<reference evidence="1 2" key="1">
    <citation type="journal article" date="2015" name="Genome Biol.">
        <title>Comparative genomics of Steinernema reveals deeply conserved gene regulatory networks.</title>
        <authorList>
            <person name="Dillman A.R."/>
            <person name="Macchietto M."/>
            <person name="Porter C.F."/>
            <person name="Rogers A."/>
            <person name="Williams B."/>
            <person name="Antoshechkin I."/>
            <person name="Lee M.M."/>
            <person name="Goodwin Z."/>
            <person name="Lu X."/>
            <person name="Lewis E.E."/>
            <person name="Goodrich-Blair H."/>
            <person name="Stock S.P."/>
            <person name="Adams B.J."/>
            <person name="Sternberg P.W."/>
            <person name="Mortazavi A."/>
        </authorList>
    </citation>
    <scope>NUCLEOTIDE SEQUENCE [LARGE SCALE GENOMIC DNA]</scope>
    <source>
        <strain evidence="1 2">ALL</strain>
    </source>
</reference>
<dbReference type="OrthoDB" id="5846299at2759"/>
<proteinExistence type="predicted"/>
<sequence>MQPSTVLQLAVVAVLCYHINGYVFDQLLSTNDLSVPRSSEQNVPVVRFMDENVLAAQLNDGRYAKKSLKKFQGHGSRNCFFSPITCMIQHDVSKYRKLVDNSYYGTGGVTKRLRWQRD</sequence>
<evidence type="ECO:0000313" key="2">
    <source>
        <dbReference type="Proteomes" id="UP000298663"/>
    </source>
</evidence>
<dbReference type="EMBL" id="CM016762">
    <property type="protein sequence ID" value="TMS35173.1"/>
    <property type="molecule type" value="Genomic_DNA"/>
</dbReference>
<name>A0A4V6YSV2_STECR</name>
<dbReference type="EMBL" id="AZBU02000001">
    <property type="protein sequence ID" value="TMS35173.1"/>
    <property type="molecule type" value="Genomic_DNA"/>
</dbReference>
<accession>A0A4V6YSV2</accession>
<organism evidence="1 2">
    <name type="scientific">Steinernema carpocapsae</name>
    <name type="common">Entomopathogenic nematode</name>
    <dbReference type="NCBI Taxonomy" id="34508"/>
    <lineage>
        <taxon>Eukaryota</taxon>
        <taxon>Metazoa</taxon>
        <taxon>Ecdysozoa</taxon>
        <taxon>Nematoda</taxon>
        <taxon>Chromadorea</taxon>
        <taxon>Rhabditida</taxon>
        <taxon>Tylenchina</taxon>
        <taxon>Panagrolaimomorpha</taxon>
        <taxon>Strongyloidoidea</taxon>
        <taxon>Steinernematidae</taxon>
        <taxon>Steinernema</taxon>
    </lineage>
</organism>
<protein>
    <submittedName>
        <fullName evidence="1">Uncharacterized protein</fullName>
    </submittedName>
</protein>